<evidence type="ECO:0000256" key="5">
    <source>
        <dbReference type="SAM" id="Phobius"/>
    </source>
</evidence>
<dbReference type="PANTHER" id="PTHR37306">
    <property type="entry name" value="COLICIN V PRODUCTION PROTEIN"/>
    <property type="match status" value="1"/>
</dbReference>
<dbReference type="Pfam" id="PF02674">
    <property type="entry name" value="Colicin_V"/>
    <property type="match status" value="1"/>
</dbReference>
<keyword evidence="4 5" id="KW-0472">Membrane</keyword>
<gene>
    <name evidence="6" type="ORF">EVA_07022</name>
</gene>
<evidence type="ECO:0000256" key="1">
    <source>
        <dbReference type="ARBA" id="ARBA00004141"/>
    </source>
</evidence>
<feature type="transmembrane region" description="Helical" evidence="5">
    <location>
        <begin position="65"/>
        <end position="89"/>
    </location>
</feature>
<evidence type="ECO:0000256" key="2">
    <source>
        <dbReference type="ARBA" id="ARBA00022692"/>
    </source>
</evidence>
<keyword evidence="3 5" id="KW-1133">Transmembrane helix</keyword>
<dbReference type="InterPro" id="IPR003825">
    <property type="entry name" value="Colicin-V_CvpA"/>
</dbReference>
<sequence length="167" mass="18249">MITLDIILVGWITLGGLVGLVRGFVKQLASIVGLLVGLLMARALFAQVGESLAPTLGTSTTVAQMLAFVLIWVLVPVLFMAFASLLTRVLEAVRLGSINRLLGGVLGMLLYATLAGVAIQVVEFADPNDRFISKREKRESKLYRPIRKAYGEFFPVFKNVTEQLIEL</sequence>
<reference evidence="6" key="1">
    <citation type="journal article" date="2012" name="PLoS ONE">
        <title>Gene sets for utilization of primary and secondary nutrition supplies in the distal gut of endangered iberian lynx.</title>
        <authorList>
            <person name="Alcaide M."/>
            <person name="Messina E."/>
            <person name="Richter M."/>
            <person name="Bargiela R."/>
            <person name="Peplies J."/>
            <person name="Huws S.A."/>
            <person name="Newbold C.J."/>
            <person name="Golyshin P.N."/>
            <person name="Simon M.A."/>
            <person name="Lopez G."/>
            <person name="Yakimov M.M."/>
            <person name="Ferrer M."/>
        </authorList>
    </citation>
    <scope>NUCLEOTIDE SEQUENCE</scope>
</reference>
<comment type="subcellular location">
    <subcellularLocation>
        <location evidence="1">Membrane</location>
        <topology evidence="1">Multi-pass membrane protein</topology>
    </subcellularLocation>
</comment>
<feature type="transmembrane region" description="Helical" evidence="5">
    <location>
        <begin position="6"/>
        <end position="21"/>
    </location>
</feature>
<evidence type="ECO:0000313" key="6">
    <source>
        <dbReference type="EMBL" id="EJX04856.1"/>
    </source>
</evidence>
<evidence type="ECO:0000256" key="4">
    <source>
        <dbReference type="ARBA" id="ARBA00023136"/>
    </source>
</evidence>
<dbReference type="EMBL" id="AMCI01001659">
    <property type="protein sequence ID" value="EJX04856.1"/>
    <property type="molecule type" value="Genomic_DNA"/>
</dbReference>
<organism evidence="6">
    <name type="scientific">gut metagenome</name>
    <dbReference type="NCBI Taxonomy" id="749906"/>
    <lineage>
        <taxon>unclassified sequences</taxon>
        <taxon>metagenomes</taxon>
        <taxon>organismal metagenomes</taxon>
    </lineage>
</organism>
<feature type="transmembrane region" description="Helical" evidence="5">
    <location>
        <begin position="101"/>
        <end position="122"/>
    </location>
</feature>
<protein>
    <submittedName>
        <fullName evidence="6">Colicin V production protein</fullName>
    </submittedName>
</protein>
<dbReference type="GO" id="GO:0016020">
    <property type="term" value="C:membrane"/>
    <property type="evidence" value="ECO:0007669"/>
    <property type="project" value="UniProtKB-SubCell"/>
</dbReference>
<keyword evidence="2 5" id="KW-0812">Transmembrane</keyword>
<proteinExistence type="predicted"/>
<dbReference type="GO" id="GO:0009403">
    <property type="term" value="P:toxin biosynthetic process"/>
    <property type="evidence" value="ECO:0007669"/>
    <property type="project" value="InterPro"/>
</dbReference>
<dbReference type="AlphaFoldDB" id="J9CX70"/>
<evidence type="ECO:0000256" key="3">
    <source>
        <dbReference type="ARBA" id="ARBA00022989"/>
    </source>
</evidence>
<name>J9CX70_9ZZZZ</name>
<dbReference type="PANTHER" id="PTHR37306:SF1">
    <property type="entry name" value="COLICIN V PRODUCTION PROTEIN"/>
    <property type="match status" value="1"/>
</dbReference>
<accession>J9CX70</accession>
<comment type="caution">
    <text evidence="6">The sequence shown here is derived from an EMBL/GenBank/DDBJ whole genome shotgun (WGS) entry which is preliminary data.</text>
</comment>
<feature type="transmembrane region" description="Helical" evidence="5">
    <location>
        <begin position="28"/>
        <end position="45"/>
    </location>
</feature>